<dbReference type="UniPathway" id="UPA00378"/>
<proteinExistence type="predicted"/>
<evidence type="ECO:0000259" key="2">
    <source>
        <dbReference type="Pfam" id="PF23358"/>
    </source>
</evidence>
<feature type="transmembrane region" description="Helical" evidence="1">
    <location>
        <begin position="363"/>
        <end position="384"/>
    </location>
</feature>
<keyword evidence="3" id="KW-0808">Transferase</keyword>
<keyword evidence="1" id="KW-0812">Transmembrane</keyword>
<evidence type="ECO:0000256" key="1">
    <source>
        <dbReference type="SAM" id="Phobius"/>
    </source>
</evidence>
<feature type="domain" description="OST48 middle" evidence="2">
    <location>
        <begin position="248"/>
        <end position="382"/>
    </location>
</feature>
<keyword evidence="1" id="KW-0472">Membrane</keyword>
<dbReference type="GO" id="GO:0016740">
    <property type="term" value="F:transferase activity"/>
    <property type="evidence" value="ECO:0007669"/>
    <property type="project" value="UniProtKB-KW"/>
</dbReference>
<evidence type="ECO:0000313" key="4">
    <source>
        <dbReference type="Proteomes" id="UP000029725"/>
    </source>
</evidence>
<dbReference type="VEuPathDB" id="MicrosporidiaDB:DI09_159p30"/>
<gene>
    <name evidence="3" type="ORF">DI09_159p30</name>
</gene>
<dbReference type="RefSeq" id="XP_013239018.1">
    <property type="nucleotide sequence ID" value="XM_013383564.1"/>
</dbReference>
<dbReference type="AlphaFoldDB" id="A0A098VUC9"/>
<comment type="caution">
    <text evidence="3">The sequence shown here is derived from an EMBL/GenBank/DDBJ whole genome shotgun (WGS) entry which is preliminary data.</text>
</comment>
<dbReference type="InterPro" id="IPR005013">
    <property type="entry name" value="DDOST_48_kDa_subunit"/>
</dbReference>
<dbReference type="InterPro" id="IPR055459">
    <property type="entry name" value="OST48_MD"/>
</dbReference>
<dbReference type="GO" id="GO:0008250">
    <property type="term" value="C:oligosaccharyltransferase complex"/>
    <property type="evidence" value="ECO:0007669"/>
    <property type="project" value="TreeGrafter"/>
</dbReference>
<organism evidence="3 4">
    <name type="scientific">Mitosporidium daphniae</name>
    <dbReference type="NCBI Taxonomy" id="1485682"/>
    <lineage>
        <taxon>Eukaryota</taxon>
        <taxon>Fungi</taxon>
        <taxon>Fungi incertae sedis</taxon>
        <taxon>Microsporidia</taxon>
        <taxon>Mitosporidium</taxon>
    </lineage>
</organism>
<accession>A0A098VUC9</accession>
<reference evidence="3 4" key="1">
    <citation type="submission" date="2014-04" db="EMBL/GenBank/DDBJ databases">
        <title>A new species of microsporidia sheds light on the evolution of extreme parasitism.</title>
        <authorList>
            <person name="Haag K.L."/>
            <person name="James T.Y."/>
            <person name="Larsson R."/>
            <person name="Schaer T.M."/>
            <person name="Refardt D."/>
            <person name="Pombert J.-F."/>
            <person name="Ebert D."/>
        </authorList>
    </citation>
    <scope>NUCLEOTIDE SEQUENCE [LARGE SCALE GENOMIC DNA]</scope>
    <source>
        <strain evidence="3 4">UGP3</strain>
        <tissue evidence="3">Spores</tissue>
    </source>
</reference>
<dbReference type="GO" id="GO:0018279">
    <property type="term" value="P:protein N-linked glycosylation via asparagine"/>
    <property type="evidence" value="ECO:0007669"/>
    <property type="project" value="InterPro"/>
</dbReference>
<dbReference type="PANTHER" id="PTHR10830:SF0">
    <property type="entry name" value="DOLICHYL-DIPHOSPHOOLIGOSACCHARIDE--PROTEIN GLYCOSYLTRANSFERASE 48 KDA SUBUNIT"/>
    <property type="match status" value="1"/>
</dbReference>
<dbReference type="Pfam" id="PF23358">
    <property type="entry name" value="OST48_MD"/>
    <property type="match status" value="1"/>
</dbReference>
<protein>
    <submittedName>
        <fullName evidence="3">Subunit beta (Wbp1) of oligosaccharyltransferase complex</fullName>
    </submittedName>
</protein>
<dbReference type="GeneID" id="25258533"/>
<evidence type="ECO:0000313" key="3">
    <source>
        <dbReference type="EMBL" id="KGG52582.1"/>
    </source>
</evidence>
<dbReference type="OrthoDB" id="29105at2759"/>
<keyword evidence="1" id="KW-1133">Transmembrane helix</keyword>
<dbReference type="Proteomes" id="UP000029725">
    <property type="component" value="Unassembled WGS sequence"/>
</dbReference>
<dbReference type="EMBL" id="JMKJ01000065">
    <property type="protein sequence ID" value="KGG52582.1"/>
    <property type="molecule type" value="Genomic_DNA"/>
</dbReference>
<dbReference type="PANTHER" id="PTHR10830">
    <property type="entry name" value="DOLICHYL-DIPHOSPHOOLIGOSACCHARIDE--PROTEIN GLYCOSYLTRANSFERASE 48 KDA SUBUNIT"/>
    <property type="match status" value="1"/>
</dbReference>
<sequence length="404" mass="45757">MSNNVKIFDHLDTNIPTLFPNSRSFFNLEKLDPQMVSKIILLGASKISASWSAVELAHFVAIGGQLIIAMPDVKSSSSSFFKEFLSQFGVSFTKFPIVSERYESRQWNQELMDGVFEGNVTPALTYPNQTHGLLLDGNRSVNYLWSLITPEPTSLILNELNATPISCGAITSLIALFQSRYNGRLCILLPLCRSGERAANFEAISGITRWTFKERGMVKASSLFAYADTEIPTPGSPQDKSFRHILATISKYSDGEKSWKPFIPTDLQFELVVMKPYIRKVLSPLHENIQTYPLRIQELVASVSDTDAVLYGSSIIPDRTGISTLRLFYLRKGYCSIDESMTITLRHYAHDEYPTKFVLAYPYYASVFSCLFAIVFVSLFLILYKKPEEKDRRKLYEEKKSKIS</sequence>
<name>A0A098VUC9_9MICR</name>
<dbReference type="HOGENOM" id="CLU_031804_0_0_1"/>
<keyword evidence="4" id="KW-1185">Reference proteome</keyword>